<gene>
    <name evidence="2" type="ORF">EMPS_09008</name>
</gene>
<organism evidence="2 3">
    <name type="scientific">Entomortierella parvispora</name>
    <dbReference type="NCBI Taxonomy" id="205924"/>
    <lineage>
        <taxon>Eukaryota</taxon>
        <taxon>Fungi</taxon>
        <taxon>Fungi incertae sedis</taxon>
        <taxon>Mucoromycota</taxon>
        <taxon>Mortierellomycotina</taxon>
        <taxon>Mortierellomycetes</taxon>
        <taxon>Mortierellales</taxon>
        <taxon>Mortierellaceae</taxon>
        <taxon>Entomortierella</taxon>
    </lineage>
</organism>
<evidence type="ECO:0000256" key="1">
    <source>
        <dbReference type="SAM" id="SignalP"/>
    </source>
</evidence>
<dbReference type="AlphaFoldDB" id="A0A9P3HH57"/>
<evidence type="ECO:0000313" key="3">
    <source>
        <dbReference type="Proteomes" id="UP000827284"/>
    </source>
</evidence>
<sequence>MTRPRNESVIQVLWAIFGFVCLAATLQNSFAVTDAAPVECPSAFPLCFTTEALTKPLISRRSVAEDQGLSNLCQQCLAQGMLTIPACSIAATAPAFPETETDPVKIQAFKNLYPMAVQCLCIANATSITTAITTQVEQRIERGALRTRGWVDPCDNLCSVSMVMAQIRTLAVLSRLMGCDGAVPVFGPGSTTTVASVTTATATGTTTTTTAAAAPTTTVTITTTTKTSMFVTVPKMSRLPDTTIRSKKVQVPQKSGLSAL</sequence>
<keyword evidence="1" id="KW-0732">Signal</keyword>
<reference evidence="2" key="2">
    <citation type="journal article" date="2022" name="Microbiol. Resour. Announc.">
        <title>Whole-Genome Sequence of Entomortierella parvispora E1425, a Mucoromycotan Fungus Associated with Burkholderiaceae-Related Endosymbiotic Bacteria.</title>
        <authorList>
            <person name="Herlambang A."/>
            <person name="Guo Y."/>
            <person name="Takashima Y."/>
            <person name="Narisawa K."/>
            <person name="Ohta H."/>
            <person name="Nishizawa T."/>
        </authorList>
    </citation>
    <scope>NUCLEOTIDE SEQUENCE</scope>
    <source>
        <strain evidence="2">E1425</strain>
    </source>
</reference>
<reference evidence="2" key="1">
    <citation type="submission" date="2021-11" db="EMBL/GenBank/DDBJ databases">
        <authorList>
            <person name="Herlambang A."/>
            <person name="Guo Y."/>
            <person name="Takashima Y."/>
            <person name="Nishizawa T."/>
        </authorList>
    </citation>
    <scope>NUCLEOTIDE SEQUENCE</scope>
    <source>
        <strain evidence="2">E1425</strain>
    </source>
</reference>
<name>A0A9P3HH57_9FUNG</name>
<dbReference type="Proteomes" id="UP000827284">
    <property type="component" value="Unassembled WGS sequence"/>
</dbReference>
<keyword evidence="3" id="KW-1185">Reference proteome</keyword>
<protein>
    <submittedName>
        <fullName evidence="2">Uncharacterized protein</fullName>
    </submittedName>
</protein>
<dbReference type="EMBL" id="BQFW01000012">
    <property type="protein sequence ID" value="GJJ76649.1"/>
    <property type="molecule type" value="Genomic_DNA"/>
</dbReference>
<feature type="signal peptide" evidence="1">
    <location>
        <begin position="1"/>
        <end position="31"/>
    </location>
</feature>
<feature type="chain" id="PRO_5040305552" evidence="1">
    <location>
        <begin position="32"/>
        <end position="260"/>
    </location>
</feature>
<accession>A0A9P3HH57</accession>
<proteinExistence type="predicted"/>
<comment type="caution">
    <text evidence="2">The sequence shown here is derived from an EMBL/GenBank/DDBJ whole genome shotgun (WGS) entry which is preliminary data.</text>
</comment>
<evidence type="ECO:0000313" key="2">
    <source>
        <dbReference type="EMBL" id="GJJ76649.1"/>
    </source>
</evidence>